<dbReference type="InterPro" id="IPR036388">
    <property type="entry name" value="WH-like_DNA-bd_sf"/>
</dbReference>
<keyword evidence="3" id="KW-0238">DNA-binding</keyword>
<accession>A0A931NEJ4</accession>
<dbReference type="Gene3D" id="3.40.190.290">
    <property type="match status" value="1"/>
</dbReference>
<reference evidence="6" key="1">
    <citation type="submission" date="2020-12" db="EMBL/GenBank/DDBJ databases">
        <title>The genome sequence of Inhella sp. 4Y17.</title>
        <authorList>
            <person name="Liu Y."/>
        </authorList>
    </citation>
    <scope>NUCLEOTIDE SEQUENCE</scope>
    <source>
        <strain evidence="6">4Y10</strain>
    </source>
</reference>
<proteinExistence type="inferred from homology"/>
<protein>
    <submittedName>
        <fullName evidence="6">LysR family transcriptional regulator</fullName>
    </submittedName>
</protein>
<dbReference type="FunFam" id="1.10.10.10:FF:000001">
    <property type="entry name" value="LysR family transcriptional regulator"/>
    <property type="match status" value="1"/>
</dbReference>
<dbReference type="GO" id="GO:0003700">
    <property type="term" value="F:DNA-binding transcription factor activity"/>
    <property type="evidence" value="ECO:0007669"/>
    <property type="project" value="InterPro"/>
</dbReference>
<evidence type="ECO:0000313" key="6">
    <source>
        <dbReference type="EMBL" id="MBH9554222.1"/>
    </source>
</evidence>
<dbReference type="SUPFAM" id="SSF53850">
    <property type="entry name" value="Periplasmic binding protein-like II"/>
    <property type="match status" value="1"/>
</dbReference>
<dbReference type="GO" id="GO:0006351">
    <property type="term" value="P:DNA-templated transcription"/>
    <property type="evidence" value="ECO:0007669"/>
    <property type="project" value="TreeGrafter"/>
</dbReference>
<evidence type="ECO:0000256" key="1">
    <source>
        <dbReference type="ARBA" id="ARBA00009437"/>
    </source>
</evidence>
<evidence type="ECO:0000256" key="3">
    <source>
        <dbReference type="ARBA" id="ARBA00023125"/>
    </source>
</evidence>
<dbReference type="SUPFAM" id="SSF46785">
    <property type="entry name" value="Winged helix' DNA-binding domain"/>
    <property type="match status" value="1"/>
</dbReference>
<dbReference type="InterPro" id="IPR058163">
    <property type="entry name" value="LysR-type_TF_proteobact-type"/>
</dbReference>
<dbReference type="InterPro" id="IPR000847">
    <property type="entry name" value="LysR_HTH_N"/>
</dbReference>
<dbReference type="PANTHER" id="PTHR30537">
    <property type="entry name" value="HTH-TYPE TRANSCRIPTIONAL REGULATOR"/>
    <property type="match status" value="1"/>
</dbReference>
<gene>
    <name evidence="6" type="ORF">I7X43_15370</name>
</gene>
<sequence length="329" mass="35363">MKSTIDRRPPLSATELRRQRERIDLDANALELYARVVAAGSFAHAARQLGLTRAAVSRRVAAIEDRVGQALFARTTRSLGLTDAGRQLARRAQAVREAADAARQGWRRGAESLEGLLRITSVPSFGVHVLMPLLRGFQQQHPGVQFECLFTDRRLDLLRESVDVAFRITQMPPLDWVAQPVMRFRIGAYGTPGPALPDPQALAQQPLLLLGGATEALNLNWLHDNGGRQSVTVSPALCADSLDALLTVARLGGGVALAPDFCAQADVEAGRLADRLPGWQLPIAEGNEIQALTLPAAAAGVKARALVHWVSDALTASHTAQFKPGVPDA</sequence>
<dbReference type="RefSeq" id="WP_198101835.1">
    <property type="nucleotide sequence ID" value="NZ_JAEDAL010000010.1"/>
</dbReference>
<organism evidence="6 7">
    <name type="scientific">Inhella gelatinilytica</name>
    <dbReference type="NCBI Taxonomy" id="2795030"/>
    <lineage>
        <taxon>Bacteria</taxon>
        <taxon>Pseudomonadati</taxon>
        <taxon>Pseudomonadota</taxon>
        <taxon>Betaproteobacteria</taxon>
        <taxon>Burkholderiales</taxon>
        <taxon>Sphaerotilaceae</taxon>
        <taxon>Inhella</taxon>
    </lineage>
</organism>
<evidence type="ECO:0000313" key="7">
    <source>
        <dbReference type="Proteomes" id="UP000620139"/>
    </source>
</evidence>
<dbReference type="PRINTS" id="PR00039">
    <property type="entry name" value="HTHLYSR"/>
</dbReference>
<evidence type="ECO:0000259" key="5">
    <source>
        <dbReference type="PROSITE" id="PS50931"/>
    </source>
</evidence>
<dbReference type="EMBL" id="JAEDAL010000010">
    <property type="protein sequence ID" value="MBH9554222.1"/>
    <property type="molecule type" value="Genomic_DNA"/>
</dbReference>
<comment type="similarity">
    <text evidence="1">Belongs to the LysR transcriptional regulatory family.</text>
</comment>
<comment type="caution">
    <text evidence="6">The sequence shown here is derived from an EMBL/GenBank/DDBJ whole genome shotgun (WGS) entry which is preliminary data.</text>
</comment>
<evidence type="ECO:0000256" key="4">
    <source>
        <dbReference type="ARBA" id="ARBA00023163"/>
    </source>
</evidence>
<dbReference type="AlphaFoldDB" id="A0A931NEJ4"/>
<dbReference type="Pfam" id="PF00126">
    <property type="entry name" value="HTH_1"/>
    <property type="match status" value="1"/>
</dbReference>
<dbReference type="GO" id="GO:0043565">
    <property type="term" value="F:sequence-specific DNA binding"/>
    <property type="evidence" value="ECO:0007669"/>
    <property type="project" value="TreeGrafter"/>
</dbReference>
<dbReference type="PANTHER" id="PTHR30537:SF66">
    <property type="entry name" value="IRON-REGULATED VIRULENCE REGULATORY PROTEIN IRGB"/>
    <property type="match status" value="1"/>
</dbReference>
<feature type="domain" description="HTH lysR-type" evidence="5">
    <location>
        <begin position="25"/>
        <end position="82"/>
    </location>
</feature>
<dbReference type="InterPro" id="IPR005119">
    <property type="entry name" value="LysR_subst-bd"/>
</dbReference>
<keyword evidence="7" id="KW-1185">Reference proteome</keyword>
<dbReference type="Proteomes" id="UP000620139">
    <property type="component" value="Unassembled WGS sequence"/>
</dbReference>
<dbReference type="Pfam" id="PF03466">
    <property type="entry name" value="LysR_substrate"/>
    <property type="match status" value="1"/>
</dbReference>
<dbReference type="Gene3D" id="1.10.10.10">
    <property type="entry name" value="Winged helix-like DNA-binding domain superfamily/Winged helix DNA-binding domain"/>
    <property type="match status" value="1"/>
</dbReference>
<dbReference type="InterPro" id="IPR036390">
    <property type="entry name" value="WH_DNA-bd_sf"/>
</dbReference>
<keyword evidence="4" id="KW-0804">Transcription</keyword>
<name>A0A931NEJ4_9BURK</name>
<dbReference type="PROSITE" id="PS50931">
    <property type="entry name" value="HTH_LYSR"/>
    <property type="match status" value="1"/>
</dbReference>
<keyword evidence="2" id="KW-0805">Transcription regulation</keyword>
<evidence type="ECO:0000256" key="2">
    <source>
        <dbReference type="ARBA" id="ARBA00023015"/>
    </source>
</evidence>